<dbReference type="Proteomes" id="UP001596395">
    <property type="component" value="Unassembled WGS sequence"/>
</dbReference>
<comment type="caution">
    <text evidence="1">The sequence shown here is derived from an EMBL/GenBank/DDBJ whole genome shotgun (WGS) entry which is preliminary data.</text>
</comment>
<protein>
    <submittedName>
        <fullName evidence="1">Uncharacterized protein</fullName>
    </submittedName>
</protein>
<name>A0ABD5VEM1_9EURY</name>
<dbReference type="EMBL" id="JBHSXN010000002">
    <property type="protein sequence ID" value="MFC6953884.1"/>
    <property type="molecule type" value="Genomic_DNA"/>
</dbReference>
<dbReference type="AlphaFoldDB" id="A0ABD5VEM1"/>
<proteinExistence type="predicted"/>
<gene>
    <name evidence="1" type="ORF">ACFQGB_13510</name>
</gene>
<keyword evidence="2" id="KW-1185">Reference proteome</keyword>
<evidence type="ECO:0000313" key="1">
    <source>
        <dbReference type="EMBL" id="MFC6953884.1"/>
    </source>
</evidence>
<sequence length="74" mass="8136">MAVSDTTSGALRLRRTESVPVDATVKHVDQLRDRTYRQIARATDGSVVEIDAASTRLSAGDVVVFTDYLRVERA</sequence>
<evidence type="ECO:0000313" key="2">
    <source>
        <dbReference type="Proteomes" id="UP001596395"/>
    </source>
</evidence>
<reference evidence="1 2" key="1">
    <citation type="journal article" date="2019" name="Int. J. Syst. Evol. Microbiol.">
        <title>The Global Catalogue of Microorganisms (GCM) 10K type strain sequencing project: providing services to taxonomists for standard genome sequencing and annotation.</title>
        <authorList>
            <consortium name="The Broad Institute Genomics Platform"/>
            <consortium name="The Broad Institute Genome Sequencing Center for Infectious Disease"/>
            <person name="Wu L."/>
            <person name="Ma J."/>
        </authorList>
    </citation>
    <scope>NUCLEOTIDE SEQUENCE [LARGE SCALE GENOMIC DNA]</scope>
    <source>
        <strain evidence="1 2">GX26</strain>
    </source>
</reference>
<accession>A0ABD5VEM1</accession>
<organism evidence="1 2">
    <name type="scientific">Halorubellus litoreus</name>
    <dbReference type="NCBI Taxonomy" id="755308"/>
    <lineage>
        <taxon>Archaea</taxon>
        <taxon>Methanobacteriati</taxon>
        <taxon>Methanobacteriota</taxon>
        <taxon>Stenosarchaea group</taxon>
        <taxon>Halobacteria</taxon>
        <taxon>Halobacteriales</taxon>
        <taxon>Halorubellaceae</taxon>
        <taxon>Halorubellus</taxon>
    </lineage>
</organism>
<dbReference type="RefSeq" id="WP_336350833.1">
    <property type="nucleotide sequence ID" value="NZ_JAZAQL010000002.1"/>
</dbReference>